<dbReference type="InterPro" id="IPR051324">
    <property type="entry name" value="Stress/Tellurium_Resist"/>
</dbReference>
<accession>A0ABU2XS26</accession>
<dbReference type="InterPro" id="IPR003325">
    <property type="entry name" value="TerD"/>
</dbReference>
<comment type="caution">
    <text evidence="3">The sequence shown here is derived from an EMBL/GenBank/DDBJ whole genome shotgun (WGS) entry which is preliminary data.</text>
</comment>
<gene>
    <name evidence="3" type="ORF">RND15_37665</name>
</gene>
<proteinExistence type="inferred from homology"/>
<name>A0ABU2XS26_9ACTN</name>
<evidence type="ECO:0000256" key="1">
    <source>
        <dbReference type="ARBA" id="ARBA00008775"/>
    </source>
</evidence>
<dbReference type="RefSeq" id="WP_311728953.1">
    <property type="nucleotide sequence ID" value="NZ_JAVRFD010000026.1"/>
</dbReference>
<keyword evidence="4" id="KW-1185">Reference proteome</keyword>
<dbReference type="Gene3D" id="2.60.60.30">
    <property type="entry name" value="sav2460 like domains"/>
    <property type="match status" value="1"/>
</dbReference>
<reference evidence="3" key="1">
    <citation type="submission" date="2024-05" db="EMBL/GenBank/DDBJ databases">
        <title>30 novel species of actinomycetes from the DSMZ collection.</title>
        <authorList>
            <person name="Nouioui I."/>
        </authorList>
    </citation>
    <scope>NUCLEOTIDE SEQUENCE</scope>
    <source>
        <strain evidence="3">DSM 41529</strain>
    </source>
</reference>
<dbReference type="PANTHER" id="PTHR32097">
    <property type="entry name" value="CAMP-BINDING PROTEIN 1-RELATED"/>
    <property type="match status" value="1"/>
</dbReference>
<evidence type="ECO:0000313" key="4">
    <source>
        <dbReference type="Proteomes" id="UP001180754"/>
    </source>
</evidence>
<dbReference type="PANTHER" id="PTHR32097:SF4">
    <property type="entry name" value="GENERAL STRESS PROTEIN 16U"/>
    <property type="match status" value="1"/>
</dbReference>
<organism evidence="3 4">
    <name type="scientific">Streptomyces lonegramiae</name>
    <dbReference type="NCBI Taxonomy" id="3075524"/>
    <lineage>
        <taxon>Bacteria</taxon>
        <taxon>Bacillati</taxon>
        <taxon>Actinomycetota</taxon>
        <taxon>Actinomycetes</taxon>
        <taxon>Kitasatosporales</taxon>
        <taxon>Streptomycetaceae</taxon>
        <taxon>Streptomyces</taxon>
    </lineage>
</organism>
<dbReference type="Proteomes" id="UP001180754">
    <property type="component" value="Unassembled WGS sequence"/>
</dbReference>
<comment type="similarity">
    <text evidence="1">Belongs to the CAPAB/TerDEXZ family.</text>
</comment>
<sequence>MAVSLTKGSNYSLTRAEPGLASVVVGLGWKVNTGPGDVDLDASALVLGGNGRVLSDQHFVFFNSRTTPEGSVRHTGDNQTGEGEGDDEQIAVDFNLLPAQAESVVFVVSIHNEGGAATTFGRIRDAYIRLVHQATGVEMCRYELTEDAHDQTAMVFGQLYRRESEWKFRAIGQGYATGLGGIAKDYGVNV</sequence>
<dbReference type="EMBL" id="JAVRFD010000026">
    <property type="protein sequence ID" value="MDT0548381.1"/>
    <property type="molecule type" value="Genomic_DNA"/>
</dbReference>
<dbReference type="Pfam" id="PF02342">
    <property type="entry name" value="TerD"/>
    <property type="match status" value="1"/>
</dbReference>
<evidence type="ECO:0000313" key="3">
    <source>
        <dbReference type="EMBL" id="MDT0548381.1"/>
    </source>
</evidence>
<protein>
    <submittedName>
        <fullName evidence="3">TerD family protein</fullName>
    </submittedName>
</protein>
<feature type="domain" description="TerD" evidence="2">
    <location>
        <begin position="1"/>
        <end position="186"/>
    </location>
</feature>
<dbReference type="CDD" id="cd06974">
    <property type="entry name" value="TerD_like"/>
    <property type="match status" value="1"/>
</dbReference>
<evidence type="ECO:0000259" key="2">
    <source>
        <dbReference type="Pfam" id="PF02342"/>
    </source>
</evidence>